<accession>A0A1Q8ZPZ0</accession>
<dbReference type="EMBL" id="MKIM01000027">
    <property type="protein sequence ID" value="OLP44127.1"/>
    <property type="molecule type" value="Genomic_DNA"/>
</dbReference>
<dbReference type="Proteomes" id="UP000186894">
    <property type="component" value="Unassembled WGS sequence"/>
</dbReference>
<dbReference type="AlphaFoldDB" id="A0A1Q8ZPZ0"/>
<organism evidence="1 2">
    <name type="scientific">Rhizobium oryziradicis</name>
    <dbReference type="NCBI Taxonomy" id="1867956"/>
    <lineage>
        <taxon>Bacteria</taxon>
        <taxon>Pseudomonadati</taxon>
        <taxon>Pseudomonadota</taxon>
        <taxon>Alphaproteobacteria</taxon>
        <taxon>Hyphomicrobiales</taxon>
        <taxon>Rhizobiaceae</taxon>
        <taxon>Rhizobium/Agrobacterium group</taxon>
        <taxon>Rhizobium</taxon>
    </lineage>
</organism>
<keyword evidence="2" id="KW-1185">Reference proteome</keyword>
<sequence>MAEIYHDGPLKGQASITILVNANAVKWLEHASKETGYSLDRLAEISVEEAALQYAKTAKLMEAGE</sequence>
<dbReference type="RefSeq" id="WP_075639635.1">
    <property type="nucleotide sequence ID" value="NZ_MKIM01000027.1"/>
</dbReference>
<protein>
    <submittedName>
        <fullName evidence="1">Uncharacterized protein</fullName>
    </submittedName>
</protein>
<name>A0A1Q8ZPZ0_9HYPH</name>
<evidence type="ECO:0000313" key="1">
    <source>
        <dbReference type="EMBL" id="OLP44127.1"/>
    </source>
</evidence>
<dbReference type="STRING" id="1867956.BJF95_06065"/>
<proteinExistence type="predicted"/>
<reference evidence="1 2" key="1">
    <citation type="submission" date="2016-09" db="EMBL/GenBank/DDBJ databases">
        <title>Rhizobium oryziradicis sp. nov., isolated from the root of rice.</title>
        <authorList>
            <person name="Zhao J."/>
            <person name="Zhang X."/>
        </authorList>
    </citation>
    <scope>NUCLEOTIDE SEQUENCE [LARGE SCALE GENOMIC DNA]</scope>
    <source>
        <strain evidence="1 2">N19</strain>
    </source>
</reference>
<evidence type="ECO:0000313" key="2">
    <source>
        <dbReference type="Proteomes" id="UP000186894"/>
    </source>
</evidence>
<comment type="caution">
    <text evidence="1">The sequence shown here is derived from an EMBL/GenBank/DDBJ whole genome shotgun (WGS) entry which is preliminary data.</text>
</comment>
<gene>
    <name evidence="1" type="ORF">BJF95_06065</name>
</gene>